<dbReference type="Proteomes" id="UP000652761">
    <property type="component" value="Unassembled WGS sequence"/>
</dbReference>
<feature type="compositionally biased region" description="Acidic residues" evidence="1">
    <location>
        <begin position="48"/>
        <end position="58"/>
    </location>
</feature>
<reference evidence="2" key="1">
    <citation type="submission" date="2017-07" db="EMBL/GenBank/DDBJ databases">
        <title>Taro Niue Genome Assembly and Annotation.</title>
        <authorList>
            <person name="Atibalentja N."/>
            <person name="Keating K."/>
            <person name="Fields C.J."/>
        </authorList>
    </citation>
    <scope>NUCLEOTIDE SEQUENCE</scope>
    <source>
        <strain evidence="2">Niue_2</strain>
        <tissue evidence="2">Leaf</tissue>
    </source>
</reference>
<dbReference type="AlphaFoldDB" id="A0A843VHA7"/>
<evidence type="ECO:0000313" key="3">
    <source>
        <dbReference type="Proteomes" id="UP000652761"/>
    </source>
</evidence>
<protein>
    <submittedName>
        <fullName evidence="2">Uncharacterized protein</fullName>
    </submittedName>
</protein>
<keyword evidence="3" id="KW-1185">Reference proteome</keyword>
<feature type="region of interest" description="Disordered" evidence="1">
    <location>
        <begin position="1"/>
        <end position="58"/>
    </location>
</feature>
<dbReference type="EMBL" id="NMUH01001478">
    <property type="protein sequence ID" value="MQL92714.1"/>
    <property type="molecule type" value="Genomic_DNA"/>
</dbReference>
<sequence>MVGSQIPGEEWDKKEEQNRASDDRVGGEDVQEGDGGVLLRKQGLGGLEVEEEGEKDEDEFMACRSMLSVREGLAELSMHQSSSKMGFSPMSPPGSPLMAAAPSFPGAAHSPSLHPPNAININFGEHFPPPSSTLLQ</sequence>
<feature type="compositionally biased region" description="Basic and acidic residues" evidence="1">
    <location>
        <begin position="10"/>
        <end position="27"/>
    </location>
</feature>
<proteinExistence type="predicted"/>
<accession>A0A843VHA7</accession>
<feature type="region of interest" description="Disordered" evidence="1">
    <location>
        <begin position="80"/>
        <end position="136"/>
    </location>
</feature>
<comment type="caution">
    <text evidence="2">The sequence shown here is derived from an EMBL/GenBank/DDBJ whole genome shotgun (WGS) entry which is preliminary data.</text>
</comment>
<name>A0A843VHA7_COLES</name>
<evidence type="ECO:0000256" key="1">
    <source>
        <dbReference type="SAM" id="MobiDB-lite"/>
    </source>
</evidence>
<evidence type="ECO:0000313" key="2">
    <source>
        <dbReference type="EMBL" id="MQL92714.1"/>
    </source>
</evidence>
<feature type="compositionally biased region" description="Pro residues" evidence="1">
    <location>
        <begin position="127"/>
        <end position="136"/>
    </location>
</feature>
<organism evidence="2 3">
    <name type="scientific">Colocasia esculenta</name>
    <name type="common">Wild taro</name>
    <name type="synonym">Arum esculentum</name>
    <dbReference type="NCBI Taxonomy" id="4460"/>
    <lineage>
        <taxon>Eukaryota</taxon>
        <taxon>Viridiplantae</taxon>
        <taxon>Streptophyta</taxon>
        <taxon>Embryophyta</taxon>
        <taxon>Tracheophyta</taxon>
        <taxon>Spermatophyta</taxon>
        <taxon>Magnoliopsida</taxon>
        <taxon>Liliopsida</taxon>
        <taxon>Araceae</taxon>
        <taxon>Aroideae</taxon>
        <taxon>Colocasieae</taxon>
        <taxon>Colocasia</taxon>
    </lineage>
</organism>
<gene>
    <name evidence="2" type="ORF">Taro_025343</name>
</gene>